<feature type="non-terminal residue" evidence="3">
    <location>
        <position position="1"/>
    </location>
</feature>
<organism evidence="3 4">
    <name type="scientific">Pristionchus mayeri</name>
    <dbReference type="NCBI Taxonomy" id="1317129"/>
    <lineage>
        <taxon>Eukaryota</taxon>
        <taxon>Metazoa</taxon>
        <taxon>Ecdysozoa</taxon>
        <taxon>Nematoda</taxon>
        <taxon>Chromadorea</taxon>
        <taxon>Rhabditida</taxon>
        <taxon>Rhabditina</taxon>
        <taxon>Diplogasteromorpha</taxon>
        <taxon>Diplogasteroidea</taxon>
        <taxon>Neodiplogasteridae</taxon>
        <taxon>Pristionchus</taxon>
    </lineage>
</organism>
<dbReference type="Proteomes" id="UP001328107">
    <property type="component" value="Unassembled WGS sequence"/>
</dbReference>
<proteinExistence type="predicted"/>
<name>A0AAN5D1L5_9BILA</name>
<sequence length="128" mass="14359">RLSSSNSWMSPLAKIRKTDSRGMEKEPPAGIIRFEVDNVSRLCADRSSHEIEVKGVPWKASVCRTNLSTHSGTIDGSLFCTIDQSKDWKIDLDAEFILVHSDSTKNTTVEMWSELSNEHEIFNFAGAK</sequence>
<evidence type="ECO:0000256" key="1">
    <source>
        <dbReference type="SAM" id="MobiDB-lite"/>
    </source>
</evidence>
<evidence type="ECO:0000259" key="2">
    <source>
        <dbReference type="Pfam" id="PF00917"/>
    </source>
</evidence>
<keyword evidence="4" id="KW-1185">Reference proteome</keyword>
<evidence type="ECO:0000313" key="3">
    <source>
        <dbReference type="EMBL" id="GMR54694.1"/>
    </source>
</evidence>
<accession>A0AAN5D1L5</accession>
<feature type="region of interest" description="Disordered" evidence="1">
    <location>
        <begin position="1"/>
        <end position="26"/>
    </location>
</feature>
<dbReference type="InterPro" id="IPR002083">
    <property type="entry name" value="MATH/TRAF_dom"/>
</dbReference>
<feature type="compositionally biased region" description="Basic and acidic residues" evidence="1">
    <location>
        <begin position="16"/>
        <end position="26"/>
    </location>
</feature>
<evidence type="ECO:0000313" key="4">
    <source>
        <dbReference type="Proteomes" id="UP001328107"/>
    </source>
</evidence>
<protein>
    <recommendedName>
        <fullName evidence="2">MATH domain-containing protein</fullName>
    </recommendedName>
</protein>
<feature type="domain" description="MATH" evidence="2">
    <location>
        <begin position="36"/>
        <end position="119"/>
    </location>
</feature>
<reference evidence="4" key="1">
    <citation type="submission" date="2022-10" db="EMBL/GenBank/DDBJ databases">
        <title>Genome assembly of Pristionchus species.</title>
        <authorList>
            <person name="Yoshida K."/>
            <person name="Sommer R.J."/>
        </authorList>
    </citation>
    <scope>NUCLEOTIDE SEQUENCE [LARGE SCALE GENOMIC DNA]</scope>
    <source>
        <strain evidence="4">RS5460</strain>
    </source>
</reference>
<dbReference type="AlphaFoldDB" id="A0AAN5D1L5"/>
<comment type="caution">
    <text evidence="3">The sequence shown here is derived from an EMBL/GenBank/DDBJ whole genome shotgun (WGS) entry which is preliminary data.</text>
</comment>
<dbReference type="Pfam" id="PF00917">
    <property type="entry name" value="MATH"/>
    <property type="match status" value="1"/>
</dbReference>
<dbReference type="InterPro" id="IPR008974">
    <property type="entry name" value="TRAF-like"/>
</dbReference>
<dbReference type="EMBL" id="BTRK01000005">
    <property type="protein sequence ID" value="GMR54694.1"/>
    <property type="molecule type" value="Genomic_DNA"/>
</dbReference>
<dbReference type="Gene3D" id="2.60.210.10">
    <property type="entry name" value="Apoptosis, Tumor Necrosis Factor Receptor Associated Protein 2, Chain A"/>
    <property type="match status" value="1"/>
</dbReference>
<gene>
    <name evidence="3" type="ORF">PMAYCL1PPCAC_24889</name>
</gene>